<dbReference type="InterPro" id="IPR051610">
    <property type="entry name" value="GPI/OXD"/>
</dbReference>
<reference evidence="4" key="1">
    <citation type="journal article" date="2019" name="Int. J. Syst. Evol. Microbiol.">
        <title>The Global Catalogue of Microorganisms (GCM) 10K type strain sequencing project: providing services to taxonomists for standard genome sequencing and annotation.</title>
        <authorList>
            <consortium name="The Broad Institute Genomics Platform"/>
            <consortium name="The Broad Institute Genome Sequencing Center for Infectious Disease"/>
            <person name="Wu L."/>
            <person name="Ma J."/>
        </authorList>
    </citation>
    <scope>NUCLEOTIDE SEQUENCE [LARGE SCALE GENOMIC DNA]</scope>
    <source>
        <strain evidence="4">KCTC 52277</strain>
    </source>
</reference>
<dbReference type="PANTHER" id="PTHR35848:SF6">
    <property type="entry name" value="CUPIN TYPE-2 DOMAIN-CONTAINING PROTEIN"/>
    <property type="match status" value="1"/>
</dbReference>
<comment type="caution">
    <text evidence="3">The sequence shown here is derived from an EMBL/GenBank/DDBJ whole genome shotgun (WGS) entry which is preliminary data.</text>
</comment>
<dbReference type="EMBL" id="JBHRTD010000017">
    <property type="protein sequence ID" value="MFC3139858.1"/>
    <property type="molecule type" value="Genomic_DNA"/>
</dbReference>
<dbReference type="InterPro" id="IPR013096">
    <property type="entry name" value="Cupin_2"/>
</dbReference>
<dbReference type="InterPro" id="IPR014710">
    <property type="entry name" value="RmlC-like_jellyroll"/>
</dbReference>
<evidence type="ECO:0000313" key="4">
    <source>
        <dbReference type="Proteomes" id="UP001595621"/>
    </source>
</evidence>
<keyword evidence="1" id="KW-0479">Metal-binding</keyword>
<evidence type="ECO:0000313" key="3">
    <source>
        <dbReference type="EMBL" id="MFC3139858.1"/>
    </source>
</evidence>
<dbReference type="Pfam" id="PF07883">
    <property type="entry name" value="Cupin_2"/>
    <property type="match status" value="1"/>
</dbReference>
<dbReference type="RefSeq" id="WP_248936346.1">
    <property type="nucleotide sequence ID" value="NZ_JAKILF010000004.1"/>
</dbReference>
<dbReference type="CDD" id="cd02224">
    <property type="entry name" value="cupin_SPO2919-like"/>
    <property type="match status" value="1"/>
</dbReference>
<dbReference type="InterPro" id="IPR011051">
    <property type="entry name" value="RmlC_Cupin_sf"/>
</dbReference>
<protein>
    <submittedName>
        <fullName evidence="3">Cupin domain-containing protein</fullName>
    </submittedName>
</protein>
<dbReference type="SUPFAM" id="SSF51182">
    <property type="entry name" value="RmlC-like cupins"/>
    <property type="match status" value="1"/>
</dbReference>
<organism evidence="3 4">
    <name type="scientific">Shewanella submarina</name>
    <dbReference type="NCBI Taxonomy" id="2016376"/>
    <lineage>
        <taxon>Bacteria</taxon>
        <taxon>Pseudomonadati</taxon>
        <taxon>Pseudomonadota</taxon>
        <taxon>Gammaproteobacteria</taxon>
        <taxon>Alteromonadales</taxon>
        <taxon>Shewanellaceae</taxon>
        <taxon>Shewanella</taxon>
    </lineage>
</organism>
<evidence type="ECO:0000259" key="2">
    <source>
        <dbReference type="Pfam" id="PF07883"/>
    </source>
</evidence>
<gene>
    <name evidence="3" type="ORF">ACFOE0_16980</name>
</gene>
<proteinExistence type="predicted"/>
<dbReference type="Gene3D" id="2.60.120.10">
    <property type="entry name" value="Jelly Rolls"/>
    <property type="match status" value="1"/>
</dbReference>
<keyword evidence="4" id="KW-1185">Reference proteome</keyword>
<dbReference type="PANTHER" id="PTHR35848">
    <property type="entry name" value="OXALATE-BINDING PROTEIN"/>
    <property type="match status" value="1"/>
</dbReference>
<name>A0ABV7GGN2_9GAMM</name>
<feature type="domain" description="Cupin type-2" evidence="2">
    <location>
        <begin position="42"/>
        <end position="113"/>
    </location>
</feature>
<evidence type="ECO:0000256" key="1">
    <source>
        <dbReference type="ARBA" id="ARBA00022723"/>
    </source>
</evidence>
<dbReference type="Proteomes" id="UP001595621">
    <property type="component" value="Unassembled WGS sequence"/>
</dbReference>
<accession>A0ABV7GGN2</accession>
<sequence>MKPLINLNELGEGDVVGNGKYGETSYAVSELIGAKKLGYSVSVVPPDKRVCPFHNHRHNEEMFLILEGEGTLRFGKVSYPVKPLDIIACPPGGEEVAHQLVNTGTDNLIYLCLSTTEPIDVCEYPDSGKVLSMVGEQGNRTFRHISRKQDQVDYFDGEM</sequence>